<name>A0AAD5LY14_PARTN</name>
<gene>
    <name evidence="1" type="ORF">KIN20_004191</name>
</gene>
<reference evidence="1" key="1">
    <citation type="submission" date="2021-06" db="EMBL/GenBank/DDBJ databases">
        <title>Parelaphostrongylus tenuis whole genome reference sequence.</title>
        <authorList>
            <person name="Garwood T.J."/>
            <person name="Larsen P.A."/>
            <person name="Fountain-Jones N.M."/>
            <person name="Garbe J.R."/>
            <person name="Macchietto M.G."/>
            <person name="Kania S.A."/>
            <person name="Gerhold R.W."/>
            <person name="Richards J.E."/>
            <person name="Wolf T.M."/>
        </authorList>
    </citation>
    <scope>NUCLEOTIDE SEQUENCE</scope>
    <source>
        <strain evidence="1">MNPRO001-30</strain>
        <tissue evidence="1">Meninges</tissue>
    </source>
</reference>
<organism evidence="1 2">
    <name type="scientific">Parelaphostrongylus tenuis</name>
    <name type="common">Meningeal worm</name>
    <dbReference type="NCBI Taxonomy" id="148309"/>
    <lineage>
        <taxon>Eukaryota</taxon>
        <taxon>Metazoa</taxon>
        <taxon>Ecdysozoa</taxon>
        <taxon>Nematoda</taxon>
        <taxon>Chromadorea</taxon>
        <taxon>Rhabditida</taxon>
        <taxon>Rhabditina</taxon>
        <taxon>Rhabditomorpha</taxon>
        <taxon>Strongyloidea</taxon>
        <taxon>Metastrongylidae</taxon>
        <taxon>Parelaphostrongylus</taxon>
    </lineage>
</organism>
<dbReference type="Proteomes" id="UP001196413">
    <property type="component" value="Unassembled WGS sequence"/>
</dbReference>
<proteinExistence type="predicted"/>
<dbReference type="AlphaFoldDB" id="A0AAD5LY14"/>
<accession>A0AAD5LY14</accession>
<keyword evidence="2" id="KW-1185">Reference proteome</keyword>
<evidence type="ECO:0000313" key="2">
    <source>
        <dbReference type="Proteomes" id="UP001196413"/>
    </source>
</evidence>
<dbReference type="EMBL" id="JAHQIW010000562">
    <property type="protein sequence ID" value="KAJ1348797.1"/>
    <property type="molecule type" value="Genomic_DNA"/>
</dbReference>
<comment type="caution">
    <text evidence="1">The sequence shown here is derived from an EMBL/GenBank/DDBJ whole genome shotgun (WGS) entry which is preliminary data.</text>
</comment>
<sequence>MSQQLTPGPRRSPAPRLSRFAPKTMLIIFWDRDRADSLRLAASRGDDQRQALL</sequence>
<protein>
    <submittedName>
        <fullName evidence="1">Uncharacterized protein</fullName>
    </submittedName>
</protein>
<evidence type="ECO:0000313" key="1">
    <source>
        <dbReference type="EMBL" id="KAJ1348797.1"/>
    </source>
</evidence>